<protein>
    <submittedName>
        <fullName evidence="1">Uncharacterized protein</fullName>
    </submittedName>
</protein>
<reference evidence="1" key="1">
    <citation type="submission" date="2014-11" db="EMBL/GenBank/DDBJ databases">
        <authorList>
            <person name="Amaro Gonzalez C."/>
        </authorList>
    </citation>
    <scope>NUCLEOTIDE SEQUENCE</scope>
</reference>
<accession>A0A0E9RZ03</accession>
<evidence type="ECO:0000313" key="1">
    <source>
        <dbReference type="EMBL" id="JAH34286.1"/>
    </source>
</evidence>
<dbReference type="EMBL" id="GBXM01074291">
    <property type="protein sequence ID" value="JAH34286.1"/>
    <property type="molecule type" value="Transcribed_RNA"/>
</dbReference>
<reference evidence="1" key="2">
    <citation type="journal article" date="2015" name="Fish Shellfish Immunol.">
        <title>Early steps in the European eel (Anguilla anguilla)-Vibrio vulnificus interaction in the gills: Role of the RtxA13 toxin.</title>
        <authorList>
            <person name="Callol A."/>
            <person name="Pajuelo D."/>
            <person name="Ebbesson L."/>
            <person name="Teles M."/>
            <person name="MacKenzie S."/>
            <person name="Amaro C."/>
        </authorList>
    </citation>
    <scope>NUCLEOTIDE SEQUENCE</scope>
</reference>
<dbReference type="AlphaFoldDB" id="A0A0E9RZ03"/>
<proteinExistence type="predicted"/>
<organism evidence="1">
    <name type="scientific">Anguilla anguilla</name>
    <name type="common">European freshwater eel</name>
    <name type="synonym">Muraena anguilla</name>
    <dbReference type="NCBI Taxonomy" id="7936"/>
    <lineage>
        <taxon>Eukaryota</taxon>
        <taxon>Metazoa</taxon>
        <taxon>Chordata</taxon>
        <taxon>Craniata</taxon>
        <taxon>Vertebrata</taxon>
        <taxon>Euteleostomi</taxon>
        <taxon>Actinopterygii</taxon>
        <taxon>Neopterygii</taxon>
        <taxon>Teleostei</taxon>
        <taxon>Anguilliformes</taxon>
        <taxon>Anguillidae</taxon>
        <taxon>Anguilla</taxon>
    </lineage>
</organism>
<sequence>MTGIRLSCQKSRPWLC</sequence>
<name>A0A0E9RZ03_ANGAN</name>